<keyword evidence="1" id="KW-0812">Transmembrane</keyword>
<keyword evidence="3" id="KW-1185">Reference proteome</keyword>
<protein>
    <recommendedName>
        <fullName evidence="4">DUF3149 domain-containing protein</fullName>
    </recommendedName>
</protein>
<reference evidence="3" key="1">
    <citation type="submission" date="2016-11" db="EMBL/GenBank/DDBJ databases">
        <authorList>
            <person name="Varghese N."/>
            <person name="Submissions S."/>
        </authorList>
    </citation>
    <scope>NUCLEOTIDE SEQUENCE [LARGE SCALE GENOMIC DNA]</scope>
    <source>
        <strain evidence="3">DSM 100566</strain>
    </source>
</reference>
<gene>
    <name evidence="2" type="ORF">SAMN05444273_106150</name>
</gene>
<sequence>MDFSSLGVVATVGGGAFLCGVAVMYVVMNRTWKKRDAERSERAATAA</sequence>
<dbReference type="Proteomes" id="UP000184144">
    <property type="component" value="Unassembled WGS sequence"/>
</dbReference>
<proteinExistence type="predicted"/>
<evidence type="ECO:0000313" key="3">
    <source>
        <dbReference type="Proteomes" id="UP000184144"/>
    </source>
</evidence>
<dbReference type="STRING" id="1486859.SAMN05444273_106150"/>
<dbReference type="AlphaFoldDB" id="A0A1M5BV15"/>
<dbReference type="RefSeq" id="WP_175549166.1">
    <property type="nucleotide sequence ID" value="NZ_FQUV01000006.1"/>
</dbReference>
<feature type="transmembrane region" description="Helical" evidence="1">
    <location>
        <begin position="6"/>
        <end position="27"/>
    </location>
</feature>
<evidence type="ECO:0008006" key="4">
    <source>
        <dbReference type="Google" id="ProtNLM"/>
    </source>
</evidence>
<name>A0A1M5BV15_9RHOB</name>
<accession>A0A1M5BV15</accession>
<evidence type="ECO:0000256" key="1">
    <source>
        <dbReference type="SAM" id="Phobius"/>
    </source>
</evidence>
<dbReference type="EMBL" id="FQUV01000006">
    <property type="protein sequence ID" value="SHF46191.1"/>
    <property type="molecule type" value="Genomic_DNA"/>
</dbReference>
<organism evidence="2 3">
    <name type="scientific">Litoreibacter ascidiaceicola</name>
    <dbReference type="NCBI Taxonomy" id="1486859"/>
    <lineage>
        <taxon>Bacteria</taxon>
        <taxon>Pseudomonadati</taxon>
        <taxon>Pseudomonadota</taxon>
        <taxon>Alphaproteobacteria</taxon>
        <taxon>Rhodobacterales</taxon>
        <taxon>Roseobacteraceae</taxon>
        <taxon>Litoreibacter</taxon>
    </lineage>
</organism>
<evidence type="ECO:0000313" key="2">
    <source>
        <dbReference type="EMBL" id="SHF46191.1"/>
    </source>
</evidence>
<keyword evidence="1" id="KW-1133">Transmembrane helix</keyword>
<keyword evidence="1" id="KW-0472">Membrane</keyword>